<feature type="region of interest" description="Disordered" evidence="1">
    <location>
        <begin position="253"/>
        <end position="286"/>
    </location>
</feature>
<protein>
    <submittedName>
        <fullName evidence="2">Uncharacterized protein</fullName>
    </submittedName>
</protein>
<accession>A0A3N4JYI6</accession>
<dbReference type="EMBL" id="ML120375">
    <property type="protein sequence ID" value="RPB01191.1"/>
    <property type="molecule type" value="Genomic_DNA"/>
</dbReference>
<dbReference type="AlphaFoldDB" id="A0A3N4JYI6"/>
<sequence length="375" mass="41314">MLPTTLPYSHGQITVRYFADPLKEDIDNVQSTPPLLPIHHHPFKTIRATPTASISSPAALCTDFTSSSPTARQLIERLHTTISRPQRHEKATETLRPEPSANNTLKAQLWIPYLFSLETSSLKDHCEQIDDGGAGTYSTTPPQNPAPKTTKAQLKKPGSPEILPLRFLPSPLENSNEQRTALRTNVPHSNRRAQLSAPCPPADSTPTSPPPPPAHYPPPPSLRQSNHRTAQPPLYNHYPPSAPLFRAAAIFPTSSPHPLSPPLQTLDSPSKTPPTHPTSPHFIGTNTSHKQLKLTPLTRQLTPSPQPHQVLYLHSHIPTSDTQQHAPNITSPHFTASAPHLRAVLCACFPTVLVQYSYTVVCMECMEFLERVQHA</sequence>
<reference evidence="2 3" key="1">
    <citation type="journal article" date="2018" name="Nat. Ecol. Evol.">
        <title>Pezizomycetes genomes reveal the molecular basis of ectomycorrhizal truffle lifestyle.</title>
        <authorList>
            <person name="Murat C."/>
            <person name="Payen T."/>
            <person name="Noel B."/>
            <person name="Kuo A."/>
            <person name="Morin E."/>
            <person name="Chen J."/>
            <person name="Kohler A."/>
            <person name="Krizsan K."/>
            <person name="Balestrini R."/>
            <person name="Da Silva C."/>
            <person name="Montanini B."/>
            <person name="Hainaut M."/>
            <person name="Levati E."/>
            <person name="Barry K.W."/>
            <person name="Belfiori B."/>
            <person name="Cichocki N."/>
            <person name="Clum A."/>
            <person name="Dockter R.B."/>
            <person name="Fauchery L."/>
            <person name="Guy J."/>
            <person name="Iotti M."/>
            <person name="Le Tacon F."/>
            <person name="Lindquist E.A."/>
            <person name="Lipzen A."/>
            <person name="Malagnac F."/>
            <person name="Mello A."/>
            <person name="Molinier V."/>
            <person name="Miyauchi S."/>
            <person name="Poulain J."/>
            <person name="Riccioni C."/>
            <person name="Rubini A."/>
            <person name="Sitrit Y."/>
            <person name="Splivallo R."/>
            <person name="Traeger S."/>
            <person name="Wang M."/>
            <person name="Zifcakova L."/>
            <person name="Wipf D."/>
            <person name="Zambonelli A."/>
            <person name="Paolocci F."/>
            <person name="Nowrousian M."/>
            <person name="Ottonello S."/>
            <person name="Baldrian P."/>
            <person name="Spatafora J.W."/>
            <person name="Henrissat B."/>
            <person name="Nagy L.G."/>
            <person name="Aury J.M."/>
            <person name="Wincker P."/>
            <person name="Grigoriev I.V."/>
            <person name="Bonfante P."/>
            <person name="Martin F.M."/>
        </authorList>
    </citation>
    <scope>NUCLEOTIDE SEQUENCE [LARGE SCALE GENOMIC DNA]</scope>
    <source>
        <strain evidence="2 3">120613-1</strain>
    </source>
</reference>
<evidence type="ECO:0000256" key="1">
    <source>
        <dbReference type="SAM" id="MobiDB-lite"/>
    </source>
</evidence>
<dbReference type="Proteomes" id="UP000276215">
    <property type="component" value="Unassembled WGS sequence"/>
</dbReference>
<dbReference type="PRINTS" id="PR01217">
    <property type="entry name" value="PRICHEXTENSN"/>
</dbReference>
<feature type="region of interest" description="Disordered" evidence="1">
    <location>
        <begin position="126"/>
        <end position="239"/>
    </location>
</feature>
<feature type="compositionally biased region" description="Low complexity" evidence="1">
    <location>
        <begin position="253"/>
        <end position="270"/>
    </location>
</feature>
<organism evidence="2 3">
    <name type="scientific">Choiromyces venosus 120613-1</name>
    <dbReference type="NCBI Taxonomy" id="1336337"/>
    <lineage>
        <taxon>Eukaryota</taxon>
        <taxon>Fungi</taxon>
        <taxon>Dikarya</taxon>
        <taxon>Ascomycota</taxon>
        <taxon>Pezizomycotina</taxon>
        <taxon>Pezizomycetes</taxon>
        <taxon>Pezizales</taxon>
        <taxon>Tuberaceae</taxon>
        <taxon>Choiromyces</taxon>
    </lineage>
</organism>
<feature type="compositionally biased region" description="Polar residues" evidence="1">
    <location>
        <begin position="172"/>
        <end position="188"/>
    </location>
</feature>
<keyword evidence="3" id="KW-1185">Reference proteome</keyword>
<feature type="compositionally biased region" description="Polar residues" evidence="1">
    <location>
        <begin position="136"/>
        <end position="152"/>
    </location>
</feature>
<proteinExistence type="predicted"/>
<feature type="compositionally biased region" description="Pro residues" evidence="1">
    <location>
        <begin position="198"/>
        <end position="221"/>
    </location>
</feature>
<evidence type="ECO:0000313" key="3">
    <source>
        <dbReference type="Proteomes" id="UP000276215"/>
    </source>
</evidence>
<gene>
    <name evidence="2" type="ORF">L873DRAFT_1788501</name>
</gene>
<name>A0A3N4JYI6_9PEZI</name>
<evidence type="ECO:0000313" key="2">
    <source>
        <dbReference type="EMBL" id="RPB01191.1"/>
    </source>
</evidence>